<name>A0A0E3ZKX6_9BURK</name>
<dbReference type="HAMAP" id="MF_00658">
    <property type="entry name" value="23SrRNA_methyltr_H"/>
    <property type="match status" value="1"/>
</dbReference>
<dbReference type="SUPFAM" id="SSF75217">
    <property type="entry name" value="alpha/beta knot"/>
    <property type="match status" value="1"/>
</dbReference>
<dbReference type="GO" id="GO:0070038">
    <property type="term" value="F:rRNA (pseudouridine-N3-)-methyltransferase activity"/>
    <property type="evidence" value="ECO:0007669"/>
    <property type="project" value="UniProtKB-UniRule"/>
</dbReference>
<dbReference type="AlphaFoldDB" id="A0A0E3ZKX6"/>
<dbReference type="NCBIfam" id="NF000986">
    <property type="entry name" value="PRK00103.1-4"/>
    <property type="match status" value="1"/>
</dbReference>
<reference evidence="7 8" key="1">
    <citation type="submission" date="2014-03" db="EMBL/GenBank/DDBJ databases">
        <title>Genome of Polynucleobacter strain MWH-MoK4.</title>
        <authorList>
            <person name="Hahn M.W."/>
        </authorList>
    </citation>
    <scope>NUCLEOTIDE SEQUENCE [LARGE SCALE GENOMIC DNA]</scope>
    <source>
        <strain evidence="7 8">MWH-MoK4</strain>
    </source>
</reference>
<protein>
    <recommendedName>
        <fullName evidence="6">Ribosomal RNA large subunit methyltransferase H</fullName>
        <ecNumber evidence="6">2.1.1.177</ecNumber>
    </recommendedName>
    <alternativeName>
        <fullName evidence="6">23S rRNA (pseudouridine1915-N3)-methyltransferase</fullName>
    </alternativeName>
    <alternativeName>
        <fullName evidence="6">23S rRNA m3Psi1915 methyltransferase</fullName>
    </alternativeName>
    <alternativeName>
        <fullName evidence="6">rRNA (pseudouridine-N3-)-methyltransferase RlmH</fullName>
    </alternativeName>
</protein>
<dbReference type="KEGG" id="pdq:CL55_00005280"/>
<organism evidence="7 8">
    <name type="scientific">Polynucleobacter duraquae</name>
    <dbReference type="NCBI Taxonomy" id="1835254"/>
    <lineage>
        <taxon>Bacteria</taxon>
        <taxon>Pseudomonadati</taxon>
        <taxon>Pseudomonadota</taxon>
        <taxon>Betaproteobacteria</taxon>
        <taxon>Burkholderiales</taxon>
        <taxon>Burkholderiaceae</taxon>
        <taxon>Polynucleobacter</taxon>
    </lineage>
</organism>
<dbReference type="InterPro" id="IPR029026">
    <property type="entry name" value="tRNA_m1G_MTases_N"/>
</dbReference>
<dbReference type="OrthoDB" id="9806643at2"/>
<comment type="similarity">
    <text evidence="5 6">Belongs to the RNA methyltransferase RlmH family.</text>
</comment>
<dbReference type="EC" id="2.1.1.177" evidence="6"/>
<evidence type="ECO:0000313" key="8">
    <source>
        <dbReference type="Proteomes" id="UP000061135"/>
    </source>
</evidence>
<keyword evidence="6" id="KW-0963">Cytoplasm</keyword>
<dbReference type="PANTHER" id="PTHR33603">
    <property type="entry name" value="METHYLTRANSFERASE"/>
    <property type="match status" value="1"/>
</dbReference>
<evidence type="ECO:0000256" key="5">
    <source>
        <dbReference type="ARBA" id="ARBA00038303"/>
    </source>
</evidence>
<dbReference type="Proteomes" id="UP000061135">
    <property type="component" value="Chromosome"/>
</dbReference>
<proteinExistence type="inferred from homology"/>
<accession>A0A0E3ZKX6</accession>
<dbReference type="STRING" id="1835254.CL55_00005280"/>
<keyword evidence="8" id="KW-1185">Reference proteome</keyword>
<dbReference type="PIRSF" id="PIRSF004505">
    <property type="entry name" value="MT_bac"/>
    <property type="match status" value="1"/>
</dbReference>
<evidence type="ECO:0000313" key="7">
    <source>
        <dbReference type="EMBL" id="AKD24861.1"/>
    </source>
</evidence>
<comment type="subunit">
    <text evidence="6">Homodimer.</text>
</comment>
<evidence type="ECO:0000256" key="6">
    <source>
        <dbReference type="HAMAP-Rule" id="MF_00658"/>
    </source>
</evidence>
<dbReference type="CDD" id="cd18081">
    <property type="entry name" value="RlmH-like"/>
    <property type="match status" value="1"/>
</dbReference>
<dbReference type="InterPro" id="IPR029028">
    <property type="entry name" value="Alpha/beta_knot_MTases"/>
</dbReference>
<dbReference type="EMBL" id="CP007501">
    <property type="protein sequence ID" value="AKD24861.1"/>
    <property type="molecule type" value="Genomic_DNA"/>
</dbReference>
<dbReference type="InterPro" id="IPR003742">
    <property type="entry name" value="RlmH-like"/>
</dbReference>
<dbReference type="Pfam" id="PF02590">
    <property type="entry name" value="SPOUT_MTase"/>
    <property type="match status" value="1"/>
</dbReference>
<dbReference type="GO" id="GO:0005737">
    <property type="term" value="C:cytoplasm"/>
    <property type="evidence" value="ECO:0007669"/>
    <property type="project" value="UniProtKB-SubCell"/>
</dbReference>
<sequence>MRLTIVSVGHKMPEWVATATHDYIKRMPADCSIEIKEIKPDLSPVKEAVKIAAAIPKGSRVIALDERGKDQTTQNLATQLAGWRQEGFDITFLIGGADGLDPSLKENAQAMWRLSSLTLPHAMARVLLVEQLYRAWTILQGHPYHRE</sequence>
<evidence type="ECO:0000256" key="4">
    <source>
        <dbReference type="ARBA" id="ARBA00022691"/>
    </source>
</evidence>
<keyword evidence="2 6" id="KW-0489">Methyltransferase</keyword>
<keyword evidence="1 6" id="KW-0698">rRNA processing</keyword>
<feature type="binding site" evidence="6">
    <location>
        <position position="64"/>
    </location>
    <ligand>
        <name>S-adenosyl-L-methionine</name>
        <dbReference type="ChEBI" id="CHEBI:59789"/>
    </ligand>
</feature>
<feature type="binding site" evidence="6">
    <location>
        <begin position="114"/>
        <end position="119"/>
    </location>
    <ligand>
        <name>S-adenosyl-L-methionine</name>
        <dbReference type="ChEBI" id="CHEBI:59789"/>
    </ligand>
</feature>
<evidence type="ECO:0000256" key="2">
    <source>
        <dbReference type="ARBA" id="ARBA00022603"/>
    </source>
</evidence>
<comment type="catalytic activity">
    <reaction evidence="6">
        <text>pseudouridine(1915) in 23S rRNA + S-adenosyl-L-methionine = N(3)-methylpseudouridine(1915) in 23S rRNA + S-adenosyl-L-homocysteine + H(+)</text>
        <dbReference type="Rhea" id="RHEA:42752"/>
        <dbReference type="Rhea" id="RHEA-COMP:10221"/>
        <dbReference type="Rhea" id="RHEA-COMP:10222"/>
        <dbReference type="ChEBI" id="CHEBI:15378"/>
        <dbReference type="ChEBI" id="CHEBI:57856"/>
        <dbReference type="ChEBI" id="CHEBI:59789"/>
        <dbReference type="ChEBI" id="CHEBI:65314"/>
        <dbReference type="ChEBI" id="CHEBI:74486"/>
        <dbReference type="EC" id="2.1.1.177"/>
    </reaction>
</comment>
<evidence type="ECO:0000256" key="3">
    <source>
        <dbReference type="ARBA" id="ARBA00022679"/>
    </source>
</evidence>
<dbReference type="Gene3D" id="3.40.1280.10">
    <property type="match status" value="1"/>
</dbReference>
<dbReference type="RefSeq" id="WP_046329753.1">
    <property type="nucleotide sequence ID" value="NZ_CP007501.1"/>
</dbReference>
<gene>
    <name evidence="6" type="primary">rlmH</name>
    <name evidence="7" type="ORF">CL55_00005280</name>
</gene>
<comment type="subcellular location">
    <subcellularLocation>
        <location evidence="6">Cytoplasm</location>
    </subcellularLocation>
</comment>
<dbReference type="PATRIC" id="fig|576611.7.peg.533"/>
<dbReference type="HOGENOM" id="CLU_100552_1_0_4"/>
<comment type="function">
    <text evidence="6">Specifically methylates the pseudouridine at position 1915 (m3Psi1915) in 23S rRNA.</text>
</comment>
<keyword evidence="3 6" id="KW-0808">Transferase</keyword>
<keyword evidence="4 6" id="KW-0949">S-adenosyl-L-methionine</keyword>
<evidence type="ECO:0000256" key="1">
    <source>
        <dbReference type="ARBA" id="ARBA00022552"/>
    </source>
</evidence>
<feature type="binding site" evidence="6">
    <location>
        <position position="95"/>
    </location>
    <ligand>
        <name>S-adenosyl-L-methionine</name>
        <dbReference type="ChEBI" id="CHEBI:59789"/>
    </ligand>
</feature>
<dbReference type="PANTHER" id="PTHR33603:SF1">
    <property type="entry name" value="RIBOSOMAL RNA LARGE SUBUNIT METHYLTRANSFERASE H"/>
    <property type="match status" value="1"/>
</dbReference>